<dbReference type="Gene3D" id="3.30.2310.20">
    <property type="entry name" value="RelE-like"/>
    <property type="match status" value="1"/>
</dbReference>
<dbReference type="PANTHER" id="PTHR40266:SF2">
    <property type="entry name" value="TOXIN HIGB-1"/>
    <property type="match status" value="1"/>
</dbReference>
<evidence type="ECO:0000313" key="2">
    <source>
        <dbReference type="Proteomes" id="UP000011859"/>
    </source>
</evidence>
<sequence>MTIQSFRCKDTQALFERRRVRRFLVIEAAARRKLELLNAATQLDYLRVPPGNRLEALAGDRKGQHSIRVNDQFRLCFVWTADGPGLVEIVDYH</sequence>
<dbReference type="Pfam" id="PF05015">
    <property type="entry name" value="HigB-like_toxin"/>
    <property type="match status" value="1"/>
</dbReference>
<dbReference type="PANTHER" id="PTHR40266">
    <property type="entry name" value="TOXIN HIGB-1"/>
    <property type="match status" value="1"/>
</dbReference>
<accession>M4NLY9</accession>
<dbReference type="OrthoDB" id="9801102at2"/>
<dbReference type="Proteomes" id="UP000011859">
    <property type="component" value="Chromosome"/>
</dbReference>
<accession>I4WLY1</accession>
<dbReference type="STRING" id="666685.R2APBS1_3621"/>
<dbReference type="KEGG" id="rhd:R2APBS1_3621"/>
<evidence type="ECO:0000313" key="1">
    <source>
        <dbReference type="EMBL" id="AGG90683.1"/>
    </source>
</evidence>
<keyword evidence="2" id="KW-1185">Reference proteome</keyword>
<dbReference type="AlphaFoldDB" id="I4WLY1"/>
<dbReference type="InterPro" id="IPR035093">
    <property type="entry name" value="RelE/ParE_toxin_dom_sf"/>
</dbReference>
<dbReference type="eggNOG" id="COG3549">
    <property type="taxonomic scope" value="Bacteria"/>
</dbReference>
<proteinExistence type="predicted"/>
<gene>
    <name evidence="1" type="ORF">R2APBS1_3621</name>
</gene>
<dbReference type="RefSeq" id="WP_007512781.1">
    <property type="nucleotide sequence ID" value="NC_020541.1"/>
</dbReference>
<dbReference type="HOGENOM" id="CLU_155111_1_1_6"/>
<dbReference type="PATRIC" id="fig|666685.9.peg.2836"/>
<dbReference type="SUPFAM" id="SSF143011">
    <property type="entry name" value="RelE-like"/>
    <property type="match status" value="1"/>
</dbReference>
<organism evidence="1 2">
    <name type="scientific">Rhodanobacter denitrificans</name>
    <dbReference type="NCBI Taxonomy" id="666685"/>
    <lineage>
        <taxon>Bacteria</taxon>
        <taxon>Pseudomonadati</taxon>
        <taxon>Pseudomonadota</taxon>
        <taxon>Gammaproteobacteria</taxon>
        <taxon>Lysobacterales</taxon>
        <taxon>Rhodanobacteraceae</taxon>
        <taxon>Rhodanobacter</taxon>
    </lineage>
</organism>
<dbReference type="InterPro" id="IPR007711">
    <property type="entry name" value="HigB-1"/>
</dbReference>
<name>I4WLY1_9GAMM</name>
<protein>
    <submittedName>
        <fullName evidence="1">Plasmid maintenance system killer protein</fullName>
    </submittedName>
</protein>
<dbReference type="EMBL" id="CP003470">
    <property type="protein sequence ID" value="AGG90683.1"/>
    <property type="molecule type" value="Genomic_DNA"/>
</dbReference>
<reference evidence="1 2" key="1">
    <citation type="submission" date="2012-04" db="EMBL/GenBank/DDBJ databases">
        <title>Complete genome of Rhodanobacter sp. 2APBS1.</title>
        <authorList>
            <consortium name="US DOE Joint Genome Institute"/>
            <person name="Huntemann M."/>
            <person name="Wei C.-L."/>
            <person name="Han J."/>
            <person name="Detter J.C."/>
            <person name="Han C."/>
            <person name="Tapia R."/>
            <person name="Munk A.C.C."/>
            <person name="Chen A."/>
            <person name="Krypides N."/>
            <person name="Mavromatis K."/>
            <person name="Markowitz V."/>
            <person name="Szeto E."/>
            <person name="Ivanova N."/>
            <person name="Mikhailova N."/>
            <person name="Ovchinnikova G."/>
            <person name="Pagani I."/>
            <person name="Pati A."/>
            <person name="Goodwin L."/>
            <person name="Peters L."/>
            <person name="Pitluck S."/>
            <person name="Woyke T."/>
            <person name="Prakash O."/>
            <person name="Elkins J."/>
            <person name="Brown S."/>
            <person name="Palumbo A."/>
            <person name="Hemme C."/>
            <person name="Zhou J."/>
            <person name="Watson D."/>
            <person name="Jardine P."/>
            <person name="Kostka J."/>
            <person name="Green S."/>
        </authorList>
    </citation>
    <scope>NUCLEOTIDE SEQUENCE [LARGE SCALE GENOMIC DNA]</scope>
    <source>
        <strain evidence="1 2">2APBS1</strain>
    </source>
</reference>